<accession>A0A1G2LQC5</accession>
<dbReference type="GO" id="GO:0005829">
    <property type="term" value="C:cytosol"/>
    <property type="evidence" value="ECO:0007669"/>
    <property type="project" value="TreeGrafter"/>
</dbReference>
<keyword evidence="2" id="KW-0808">Transferase</keyword>
<sequence length="152" mass="16843">MNLFYKIITKLIKMPVNQFHPLVYIGGKPEFGKNVYVGLFSEVNARKSVVKIGDNCDIASFVSINVADSHKKTIGLAKEIERKEIIIENDVFIGSHSFIGGGVHIGHHTVVAAGTIITKPCEIPPYSLVIGNPPVIKEGYYKNLKCKYQNEK</sequence>
<comment type="caution">
    <text evidence="3">The sequence shown here is derived from an EMBL/GenBank/DDBJ whole genome shotgun (WGS) entry which is preliminary data.</text>
</comment>
<protein>
    <recommendedName>
        <fullName evidence="5">Acetyltransferase</fullName>
    </recommendedName>
</protein>
<dbReference type="AlphaFoldDB" id="A0A1G2LQC5"/>
<dbReference type="InterPro" id="IPR001451">
    <property type="entry name" value="Hexapep"/>
</dbReference>
<gene>
    <name evidence="3" type="ORF">A2909_00840</name>
</gene>
<evidence type="ECO:0008006" key="5">
    <source>
        <dbReference type="Google" id="ProtNLM"/>
    </source>
</evidence>
<evidence type="ECO:0000256" key="2">
    <source>
        <dbReference type="ARBA" id="ARBA00022679"/>
    </source>
</evidence>
<dbReference type="PANTHER" id="PTHR23416:SF23">
    <property type="entry name" value="ACETYLTRANSFERASE C18B11.09C-RELATED"/>
    <property type="match status" value="1"/>
</dbReference>
<evidence type="ECO:0000313" key="3">
    <source>
        <dbReference type="EMBL" id="OHA13815.1"/>
    </source>
</evidence>
<dbReference type="InterPro" id="IPR011004">
    <property type="entry name" value="Trimer_LpxA-like_sf"/>
</dbReference>
<dbReference type="EMBL" id="MHQZ01000023">
    <property type="protein sequence ID" value="OHA13815.1"/>
    <property type="molecule type" value="Genomic_DNA"/>
</dbReference>
<dbReference type="GO" id="GO:0008374">
    <property type="term" value="F:O-acyltransferase activity"/>
    <property type="evidence" value="ECO:0007669"/>
    <property type="project" value="TreeGrafter"/>
</dbReference>
<name>A0A1G2LQC5_9BACT</name>
<dbReference type="Gene3D" id="2.160.10.10">
    <property type="entry name" value="Hexapeptide repeat proteins"/>
    <property type="match status" value="1"/>
</dbReference>
<dbReference type="InterPro" id="IPR051159">
    <property type="entry name" value="Hexapeptide_acetyltransf"/>
</dbReference>
<reference evidence="3 4" key="1">
    <citation type="journal article" date="2016" name="Nat. Commun.">
        <title>Thousands of microbial genomes shed light on interconnected biogeochemical processes in an aquifer system.</title>
        <authorList>
            <person name="Anantharaman K."/>
            <person name="Brown C.T."/>
            <person name="Hug L.A."/>
            <person name="Sharon I."/>
            <person name="Castelle C.J."/>
            <person name="Probst A.J."/>
            <person name="Thomas B.C."/>
            <person name="Singh A."/>
            <person name="Wilkins M.J."/>
            <person name="Karaoz U."/>
            <person name="Brodie E.L."/>
            <person name="Williams K.H."/>
            <person name="Hubbard S.S."/>
            <person name="Banfield J.F."/>
        </authorList>
    </citation>
    <scope>NUCLEOTIDE SEQUENCE [LARGE SCALE GENOMIC DNA]</scope>
</reference>
<organism evidence="3 4">
    <name type="scientific">Candidatus Tagabacteria bacterium RIFCSPLOWO2_01_FULL_39_11</name>
    <dbReference type="NCBI Taxonomy" id="1802295"/>
    <lineage>
        <taxon>Bacteria</taxon>
        <taxon>Candidatus Tagaibacteriota</taxon>
    </lineage>
</organism>
<dbReference type="SUPFAM" id="SSF51161">
    <property type="entry name" value="Trimeric LpxA-like enzymes"/>
    <property type="match status" value="1"/>
</dbReference>
<dbReference type="PANTHER" id="PTHR23416">
    <property type="entry name" value="SIALIC ACID SYNTHASE-RELATED"/>
    <property type="match status" value="1"/>
</dbReference>
<comment type="similarity">
    <text evidence="1">Belongs to the transferase hexapeptide repeat family.</text>
</comment>
<dbReference type="Pfam" id="PF14602">
    <property type="entry name" value="Hexapep_2"/>
    <property type="match status" value="1"/>
</dbReference>
<dbReference type="Proteomes" id="UP000178302">
    <property type="component" value="Unassembled WGS sequence"/>
</dbReference>
<evidence type="ECO:0000313" key="4">
    <source>
        <dbReference type="Proteomes" id="UP000178302"/>
    </source>
</evidence>
<evidence type="ECO:0000256" key="1">
    <source>
        <dbReference type="ARBA" id="ARBA00007274"/>
    </source>
</evidence>
<proteinExistence type="inferred from homology"/>